<accession>K8XU44</accession>
<sequence>MKYRMIMIAMLVSTSLYSVENENTWTIWNSGIENKCKNVLETKQKEESTSRPMVLKRNISNVKMENYRSLRNWKT</sequence>
<reference evidence="1 2" key="1">
    <citation type="journal article" date="2012" name="Gene">
        <title>Sequence of Leptospira santarosai serovar Shermani genome and prediction of virulence-associated genes.</title>
        <authorList>
            <person name="Chou L.F."/>
            <person name="Chen Y.T."/>
            <person name="Lu C.W."/>
            <person name="Ko Y.C."/>
            <person name="Tang C.Y."/>
            <person name="Pan M.J."/>
            <person name="Tian Y.C."/>
            <person name="Chiu C.H."/>
            <person name="Hung C.C."/>
            <person name="Yang C.W."/>
        </authorList>
    </citation>
    <scope>NUCLEOTIDE SEQUENCE [LARGE SCALE GENOMIC DNA]</scope>
    <source>
        <strain evidence="1">LT 821</strain>
    </source>
</reference>
<dbReference type="AlphaFoldDB" id="K8XU44"/>
<dbReference type="KEGG" id="lst:LSS_20052"/>
<gene>
    <name evidence="1" type="ORF">LSS_20052</name>
</gene>
<organism evidence="1 2">
    <name type="scientific">Leptospira santarosai serovar Shermani str. LT 821</name>
    <dbReference type="NCBI Taxonomy" id="758847"/>
    <lineage>
        <taxon>Bacteria</taxon>
        <taxon>Pseudomonadati</taxon>
        <taxon>Spirochaetota</taxon>
        <taxon>Spirochaetia</taxon>
        <taxon>Leptospirales</taxon>
        <taxon>Leptospiraceae</taxon>
        <taxon>Leptospira</taxon>
    </lineage>
</organism>
<dbReference type="Proteomes" id="UP000035800">
    <property type="component" value="Chromosome I"/>
</dbReference>
<protein>
    <submittedName>
        <fullName evidence="1">Uncharacterized protein</fullName>
    </submittedName>
</protein>
<evidence type="ECO:0000313" key="2">
    <source>
        <dbReference type="Proteomes" id="UP000035800"/>
    </source>
</evidence>
<dbReference type="EMBL" id="CP006694">
    <property type="protein sequence ID" value="EKT84959.1"/>
    <property type="molecule type" value="Genomic_DNA"/>
</dbReference>
<evidence type="ECO:0000313" key="1">
    <source>
        <dbReference type="EMBL" id="EKT84959.1"/>
    </source>
</evidence>
<name>K8XU44_9LEPT</name>
<proteinExistence type="predicted"/>
<dbReference type="STRING" id="758847.LSS_20052"/>
<reference evidence="1 2" key="2">
    <citation type="journal article" date="2014" name="Emerg. Microbes Infect.">
        <title>Potential impact on kidney infection: a whole-genome analysis of Leptospira santarosai serovar Shermani.</title>
        <authorList>
            <person name="Chou L.F."/>
            <person name="Chen T.W."/>
            <person name="Ko Y.C."/>
            <person name="Pan M.J."/>
            <person name="Tian Y.C."/>
            <person name="Chiu C.H."/>
            <person name="Tang P."/>
            <person name="Hung C.C."/>
            <person name="Yang C.W."/>
        </authorList>
    </citation>
    <scope>NUCLEOTIDE SEQUENCE</scope>
    <source>
        <strain evidence="1 2">LT 821</strain>
    </source>
</reference>